<gene>
    <name evidence="2" type="ORF">ADEAN_000567200</name>
</gene>
<dbReference type="InterPro" id="IPR006461">
    <property type="entry name" value="PLAC_motif_containing"/>
</dbReference>
<keyword evidence="1" id="KW-0472">Membrane</keyword>
<keyword evidence="1" id="KW-1133">Transmembrane helix</keyword>
<name>A0A7G2CFR1_9TRYP</name>
<organism evidence="2 3">
    <name type="scientific">Angomonas deanei</name>
    <dbReference type="NCBI Taxonomy" id="59799"/>
    <lineage>
        <taxon>Eukaryota</taxon>
        <taxon>Discoba</taxon>
        <taxon>Euglenozoa</taxon>
        <taxon>Kinetoplastea</taxon>
        <taxon>Metakinetoplastina</taxon>
        <taxon>Trypanosomatida</taxon>
        <taxon>Trypanosomatidae</taxon>
        <taxon>Strigomonadinae</taxon>
        <taxon>Angomonas</taxon>
    </lineage>
</organism>
<dbReference type="EMBL" id="LR877154">
    <property type="protein sequence ID" value="CAD2218185.1"/>
    <property type="molecule type" value="Genomic_DNA"/>
</dbReference>
<accession>A0A7G2CFR1</accession>
<feature type="transmembrane region" description="Helical" evidence="1">
    <location>
        <begin position="110"/>
        <end position="129"/>
    </location>
</feature>
<proteinExistence type="predicted"/>
<evidence type="ECO:0000256" key="1">
    <source>
        <dbReference type="SAM" id="Phobius"/>
    </source>
</evidence>
<dbReference type="NCBIfam" id="TIGR01571">
    <property type="entry name" value="A_thal_Cys_rich"/>
    <property type="match status" value="1"/>
</dbReference>
<keyword evidence="1" id="KW-0812">Transmembrane</keyword>
<dbReference type="PANTHER" id="PTHR15907">
    <property type="entry name" value="DUF614 FAMILY PROTEIN-RELATED"/>
    <property type="match status" value="1"/>
</dbReference>
<evidence type="ECO:0000313" key="2">
    <source>
        <dbReference type="EMBL" id="CAD2218185.1"/>
    </source>
</evidence>
<sequence>MSTYGEPTHKGEPCAGIPMIQETPSGPSVCVNHNYNHNGPHHTSCHCRRCTGGRRHPPAERPWHYSLCHCCSDCNSFLECCCCTLCQLSRQYNMIKHHKAELPCCTCFCLYLGTLLTGGLLFWGCVCCVREMIRDRYGIEGSSCGDCCTTCWCTGCAIQQQLLEMTSVGEFPSACCYVVRMT</sequence>
<dbReference type="AlphaFoldDB" id="A0A7G2CFR1"/>
<dbReference type="Proteomes" id="UP000515908">
    <property type="component" value="Chromosome 10"/>
</dbReference>
<protein>
    <submittedName>
        <fullName evidence="2">PLAC8 family, putative</fullName>
    </submittedName>
</protein>
<dbReference type="VEuPathDB" id="TriTrypDB:ADEAN_000567200"/>
<dbReference type="Pfam" id="PF04749">
    <property type="entry name" value="PLAC8"/>
    <property type="match status" value="1"/>
</dbReference>
<evidence type="ECO:0000313" key="3">
    <source>
        <dbReference type="Proteomes" id="UP000515908"/>
    </source>
</evidence>
<reference evidence="2 3" key="1">
    <citation type="submission" date="2020-08" db="EMBL/GenBank/DDBJ databases">
        <authorList>
            <person name="Newling K."/>
            <person name="Davey J."/>
            <person name="Forrester S."/>
        </authorList>
    </citation>
    <scope>NUCLEOTIDE SEQUENCE [LARGE SCALE GENOMIC DNA]</scope>
    <source>
        <strain evidence="3">Crithidia deanei Carvalho (ATCC PRA-265)</strain>
    </source>
</reference>
<keyword evidence="3" id="KW-1185">Reference proteome</keyword>